<dbReference type="Proteomes" id="UP001295423">
    <property type="component" value="Unassembled WGS sequence"/>
</dbReference>
<sequence>MSQQALSRSTYVGNVRRAVLLRAHPDRFRSHGDDERRRRQETLLKELGARISESDFSDYTTYRKSQIPFRKGPSRFIPFALERRDGSILDDKLDINDSVEGILQSLANLLKKSGAVPPKPPPADEPVFNQDANIFDMPQFDAIDRRFDLNTAKGRNLLSFVDGLDSSEVERRRTSRLDAVAIASVARQMYSFQAIDGIRLGWSSQNFAVLVSSVVSLHEEHSKKFNVTSFYPLRLVFTPDEMRDPLDLHGGTIYLHPADTQLQWLNVLQEVTESKLLELEHNREMANQRTSLLQNALGVKVVKGYSCSSREYHIFLAKMAESLSETLDSTNDESTALQVESLRVVVESPSASRRIRLTEEGYIRGNSAMSESDLRKAIARLAHDAQDRMKQEKEYTEKCKEMTRQIQYSLGLQRVFRKGVVSRKEFLISLGRLLEQSSNLGNSLSGFSLGIGTSGVFAHLSDDGSLIVPYDWR</sequence>
<dbReference type="EMBL" id="CAKOGP040000113">
    <property type="protein sequence ID" value="CAJ1930499.1"/>
    <property type="molecule type" value="Genomic_DNA"/>
</dbReference>
<dbReference type="InterPro" id="IPR027989">
    <property type="entry name" value="DUF4461"/>
</dbReference>
<comment type="caution">
    <text evidence="2">The sequence shown here is derived from an EMBL/GenBank/DDBJ whole genome shotgun (WGS) entry which is preliminary data.</text>
</comment>
<protein>
    <recommendedName>
        <fullName evidence="1">DUF4461 domain-containing protein</fullName>
    </recommendedName>
</protein>
<dbReference type="Pfam" id="PF14688">
    <property type="entry name" value="DUF4461"/>
    <property type="match status" value="1"/>
</dbReference>
<keyword evidence="3" id="KW-1185">Reference proteome</keyword>
<accession>A0AAD2FGR7</accession>
<reference evidence="2" key="1">
    <citation type="submission" date="2023-08" db="EMBL/GenBank/DDBJ databases">
        <authorList>
            <person name="Audoor S."/>
            <person name="Bilcke G."/>
        </authorList>
    </citation>
    <scope>NUCLEOTIDE SEQUENCE</scope>
</reference>
<dbReference type="PANTHER" id="PTHR31596">
    <property type="entry name" value="T-CELL ACTIVATION INHIBITOR, MITOCHONDRIAL"/>
    <property type="match status" value="1"/>
</dbReference>
<gene>
    <name evidence="2" type="ORF">CYCCA115_LOCUS1961</name>
</gene>
<feature type="domain" description="DUF4461" evidence="1">
    <location>
        <begin position="158"/>
        <end position="472"/>
    </location>
</feature>
<name>A0AAD2FGR7_9STRA</name>
<evidence type="ECO:0000313" key="2">
    <source>
        <dbReference type="EMBL" id="CAJ1930499.1"/>
    </source>
</evidence>
<organism evidence="2 3">
    <name type="scientific">Cylindrotheca closterium</name>
    <dbReference type="NCBI Taxonomy" id="2856"/>
    <lineage>
        <taxon>Eukaryota</taxon>
        <taxon>Sar</taxon>
        <taxon>Stramenopiles</taxon>
        <taxon>Ochrophyta</taxon>
        <taxon>Bacillariophyta</taxon>
        <taxon>Bacillariophyceae</taxon>
        <taxon>Bacillariophycidae</taxon>
        <taxon>Bacillariales</taxon>
        <taxon>Bacillariaceae</taxon>
        <taxon>Cylindrotheca</taxon>
    </lineage>
</organism>
<evidence type="ECO:0000259" key="1">
    <source>
        <dbReference type="Pfam" id="PF14688"/>
    </source>
</evidence>
<proteinExistence type="predicted"/>
<evidence type="ECO:0000313" key="3">
    <source>
        <dbReference type="Proteomes" id="UP001295423"/>
    </source>
</evidence>
<dbReference type="AlphaFoldDB" id="A0AAD2FGR7"/>
<dbReference type="InterPro" id="IPR027986">
    <property type="entry name" value="TCAIM"/>
</dbReference>